<feature type="transmembrane region" description="Helical" evidence="4">
    <location>
        <begin position="81"/>
        <end position="105"/>
    </location>
</feature>
<name>A0A1Q9E9C2_SYMMI</name>
<evidence type="ECO:0000256" key="1">
    <source>
        <dbReference type="ARBA" id="ARBA00022729"/>
    </source>
</evidence>
<dbReference type="SMART" id="SM00180">
    <property type="entry name" value="EGF_Lam"/>
    <property type="match status" value="2"/>
</dbReference>
<organism evidence="6 7">
    <name type="scientific">Symbiodinium microadriaticum</name>
    <name type="common">Dinoflagellate</name>
    <name type="synonym">Zooxanthella microadriatica</name>
    <dbReference type="NCBI Taxonomy" id="2951"/>
    <lineage>
        <taxon>Eukaryota</taxon>
        <taxon>Sar</taxon>
        <taxon>Alveolata</taxon>
        <taxon>Dinophyceae</taxon>
        <taxon>Suessiales</taxon>
        <taxon>Symbiodiniaceae</taxon>
        <taxon>Symbiodinium</taxon>
    </lineage>
</organism>
<evidence type="ECO:0000256" key="3">
    <source>
        <dbReference type="SAM" id="MobiDB-lite"/>
    </source>
</evidence>
<dbReference type="InterPro" id="IPR002049">
    <property type="entry name" value="LE_dom"/>
</dbReference>
<dbReference type="InterPro" id="IPR050969">
    <property type="entry name" value="Dev_Signal_Modulators"/>
</dbReference>
<dbReference type="PROSITE" id="PS00022">
    <property type="entry name" value="EGF_1"/>
    <property type="match status" value="1"/>
</dbReference>
<keyword evidence="4" id="KW-1133">Transmembrane helix</keyword>
<keyword evidence="2" id="KW-1015">Disulfide bond</keyword>
<keyword evidence="4" id="KW-0472">Membrane</keyword>
<dbReference type="PANTHER" id="PTHR14949">
    <property type="entry name" value="EGF-LIKE-DOMAIN, MULTIPLE 7, 8"/>
    <property type="match status" value="1"/>
</dbReference>
<dbReference type="OrthoDB" id="6130531at2759"/>
<feature type="region of interest" description="Disordered" evidence="3">
    <location>
        <begin position="204"/>
        <end position="234"/>
    </location>
</feature>
<accession>A0A1Q9E9C2</accession>
<comment type="caution">
    <text evidence="6">The sequence shown here is derived from an EMBL/GenBank/DDBJ whole genome shotgun (WGS) entry which is preliminary data.</text>
</comment>
<sequence>MAASGLQSKQPSDVFQSEVFARRGECQCDLWYFGDSCRGICVDGACRCDARWDGSKAKNYFTVLGYRSFISFALAEHMIDVVVVVVVVIIIIIIMIIIIIIIIIITRISFSTISFFIFFRHWSTFRGVLLQSDARIILGYPDPPARFAQVWAGTAGPDAKELISIKTGDDALSVSPALLMRFWSHVRLACVPLAPPLKFMRCEDDENTSEENDSNDTMSNDTMSPIGMLNDSDDSVNVPLEDLSGEDKRCFANVSVNVSLNVTGDVEPFVMVIEACSRETAAIAQRAVPKDMLCNYFYSCLLVLLAGFCNPATTCSGFGVCDPISQCGYSGGSSCSSTVAGTFKHMVLVAGDDGDDGDDDDDDAAAHLGNMLRHREVCAGDSRSFYANVHMQAPISDTVAGAALASKLERYPPGECFRRCEENVDCFEGSCVGLALDCCGALSGPTDSCGGKGFCADDGSCLCDIRNTGAECADSTAYELAELQKLNADDALVLLLPFLPLVTTVYCTTCNADNTRTCAITGGVEQCFCEEWWWGPDAQPAYFSADDGAAGLCALAFRRSELFLVPLRRNALDVPAKQDGLACSASSVLQAMSTVLFISDYSYYPEGSCDVQCDVLAPAVQILPRPLGTCVCNDLWEGRPHSIYCLIPGSLDSQNSVADEALEGCNDLQRPWSGCATAILDGMVGSGLVQALSKGRCTCSYPGTDFCREGRTGDGLCVCHYGWGGNDCERCAEGFFPAPETQSPSCTTFCSSPVTCSGHGMCNVFGICECDEGWAGVNCDRCADNWYPLGSCNVYCTFEETCSYHGRCNSDGICLCDDGWMTGTRSRYQYLEDMFSLDDLFPLGLVPVPEDCRVSAVLVLLHPEVQASGSPQRQRRSRAPEESALLRTSTSGEPTRAVEAKSGSGVQAYGFFSQAMINSSNASNDSEEEAMDGNGTDSDTLVDRLKPWILAQVQQVTLICHELLFNIFYTELLGF</sequence>
<feature type="region of interest" description="Disordered" evidence="3">
    <location>
        <begin position="869"/>
        <end position="898"/>
    </location>
</feature>
<keyword evidence="7" id="KW-1185">Reference proteome</keyword>
<evidence type="ECO:0000256" key="2">
    <source>
        <dbReference type="ARBA" id="ARBA00023157"/>
    </source>
</evidence>
<evidence type="ECO:0000313" key="7">
    <source>
        <dbReference type="Proteomes" id="UP000186817"/>
    </source>
</evidence>
<proteinExistence type="predicted"/>
<evidence type="ECO:0000256" key="4">
    <source>
        <dbReference type="SAM" id="Phobius"/>
    </source>
</evidence>
<dbReference type="InterPro" id="IPR000742">
    <property type="entry name" value="EGF"/>
</dbReference>
<feature type="domain" description="EGF-like" evidence="5">
    <location>
        <begin position="768"/>
        <end position="779"/>
    </location>
</feature>
<evidence type="ECO:0000259" key="5">
    <source>
        <dbReference type="PROSITE" id="PS00022"/>
    </source>
</evidence>
<keyword evidence="1" id="KW-0732">Signal</keyword>
<dbReference type="AlphaFoldDB" id="A0A1Q9E9C2"/>
<dbReference type="Proteomes" id="UP000186817">
    <property type="component" value="Unassembled WGS sequence"/>
</dbReference>
<protein>
    <submittedName>
        <fullName evidence="6">Laminin subunit alpha</fullName>
    </submittedName>
</protein>
<gene>
    <name evidence="6" type="primary">LanA</name>
    <name evidence="6" type="ORF">AK812_SmicGene12957</name>
</gene>
<dbReference type="Gene3D" id="2.170.300.10">
    <property type="entry name" value="Tie2 ligand-binding domain superfamily"/>
    <property type="match status" value="1"/>
</dbReference>
<keyword evidence="4" id="KW-0812">Transmembrane</keyword>
<evidence type="ECO:0000313" key="6">
    <source>
        <dbReference type="EMBL" id="OLQ04011.1"/>
    </source>
</evidence>
<dbReference type="PANTHER" id="PTHR14949:SF56">
    <property type="entry name" value="EGF-LIKE-DOMAIN, MULTIPLE 7"/>
    <property type="match status" value="1"/>
</dbReference>
<dbReference type="EMBL" id="LSRX01000220">
    <property type="protein sequence ID" value="OLQ04011.1"/>
    <property type="molecule type" value="Genomic_DNA"/>
</dbReference>
<reference evidence="6 7" key="1">
    <citation type="submission" date="2016-02" db="EMBL/GenBank/DDBJ databases">
        <title>Genome analysis of coral dinoflagellate symbionts highlights evolutionary adaptations to a symbiotic lifestyle.</title>
        <authorList>
            <person name="Aranda M."/>
            <person name="Li Y."/>
            <person name="Liew Y.J."/>
            <person name="Baumgarten S."/>
            <person name="Simakov O."/>
            <person name="Wilson M."/>
            <person name="Piel J."/>
            <person name="Ashoor H."/>
            <person name="Bougouffa S."/>
            <person name="Bajic V.B."/>
            <person name="Ryu T."/>
            <person name="Ravasi T."/>
            <person name="Bayer T."/>
            <person name="Micklem G."/>
            <person name="Kim H."/>
            <person name="Bhak J."/>
            <person name="Lajeunesse T.C."/>
            <person name="Voolstra C.R."/>
        </authorList>
    </citation>
    <scope>NUCLEOTIDE SEQUENCE [LARGE SCALE GENOMIC DNA]</scope>
    <source>
        <strain evidence="6 7">CCMP2467</strain>
    </source>
</reference>
<feature type="compositionally biased region" description="Acidic residues" evidence="3">
    <location>
        <begin position="204"/>
        <end position="214"/>
    </location>
</feature>